<evidence type="ECO:0000313" key="5">
    <source>
        <dbReference type="Proteomes" id="UP000663852"/>
    </source>
</evidence>
<comment type="caution">
    <text evidence="3">The sequence shown here is derived from an EMBL/GenBank/DDBJ whole genome shotgun (WGS) entry which is preliminary data.</text>
</comment>
<reference evidence="3" key="1">
    <citation type="submission" date="2021-02" db="EMBL/GenBank/DDBJ databases">
        <authorList>
            <person name="Nowell W R."/>
        </authorList>
    </citation>
    <scope>NUCLEOTIDE SEQUENCE</scope>
</reference>
<gene>
    <name evidence="3" type="ORF">EDS130_LOCUS41994</name>
    <name evidence="2" type="ORF">XAT740_LOCUS8884</name>
</gene>
<protein>
    <submittedName>
        <fullName evidence="3">Uncharacterized protein</fullName>
    </submittedName>
</protein>
<dbReference type="AlphaFoldDB" id="A0A815SGT0"/>
<feature type="compositionally biased region" description="Polar residues" evidence="1">
    <location>
        <begin position="1"/>
        <end position="16"/>
    </location>
</feature>
<dbReference type="EMBL" id="CAJNOR010000449">
    <property type="protein sequence ID" value="CAF0917964.1"/>
    <property type="molecule type" value="Genomic_DNA"/>
</dbReference>
<feature type="compositionally biased region" description="Basic and acidic residues" evidence="1">
    <location>
        <begin position="17"/>
        <end position="30"/>
    </location>
</feature>
<organism evidence="3 5">
    <name type="scientific">Adineta ricciae</name>
    <name type="common">Rotifer</name>
    <dbReference type="NCBI Taxonomy" id="249248"/>
    <lineage>
        <taxon>Eukaryota</taxon>
        <taxon>Metazoa</taxon>
        <taxon>Spiralia</taxon>
        <taxon>Gnathifera</taxon>
        <taxon>Rotifera</taxon>
        <taxon>Eurotatoria</taxon>
        <taxon>Bdelloidea</taxon>
        <taxon>Adinetida</taxon>
        <taxon>Adinetidae</taxon>
        <taxon>Adineta</taxon>
    </lineage>
</organism>
<dbReference type="Proteomes" id="UP000663852">
    <property type="component" value="Unassembled WGS sequence"/>
</dbReference>
<proteinExistence type="predicted"/>
<evidence type="ECO:0000313" key="4">
    <source>
        <dbReference type="Proteomes" id="UP000663828"/>
    </source>
</evidence>
<dbReference type="Proteomes" id="UP000663828">
    <property type="component" value="Unassembled WGS sequence"/>
</dbReference>
<feature type="region of interest" description="Disordered" evidence="1">
    <location>
        <begin position="1"/>
        <end position="32"/>
    </location>
</feature>
<evidence type="ECO:0000313" key="3">
    <source>
        <dbReference type="EMBL" id="CAF1490456.1"/>
    </source>
</evidence>
<sequence>MTKGSNGNSLQTGFEQTSEKLNRADADTKGGIKRKRKFSQKVMVWLAACSKGITPLTIEVGTNWPMLWTGAKSNQKQH</sequence>
<dbReference type="OrthoDB" id="10448842at2759"/>
<keyword evidence="4" id="KW-1185">Reference proteome</keyword>
<evidence type="ECO:0000256" key="1">
    <source>
        <dbReference type="SAM" id="MobiDB-lite"/>
    </source>
</evidence>
<evidence type="ECO:0000313" key="2">
    <source>
        <dbReference type="EMBL" id="CAF0917964.1"/>
    </source>
</evidence>
<dbReference type="EMBL" id="CAJNOJ010000585">
    <property type="protein sequence ID" value="CAF1490456.1"/>
    <property type="molecule type" value="Genomic_DNA"/>
</dbReference>
<accession>A0A815SGT0</accession>
<name>A0A815SGT0_ADIRI</name>